<accession>A0A1T0AQG7</accession>
<gene>
    <name evidence="4" type="primary">rsgA</name>
    <name evidence="8" type="ORF">B0187_08840</name>
</gene>
<dbReference type="PROSITE" id="PS50936">
    <property type="entry name" value="ENGC_GTPASE"/>
    <property type="match status" value="1"/>
</dbReference>
<dbReference type="EMBL" id="MUYA01000013">
    <property type="protein sequence ID" value="OOR98402.1"/>
    <property type="molecule type" value="Genomic_DNA"/>
</dbReference>
<dbReference type="NCBIfam" id="TIGR00157">
    <property type="entry name" value="ribosome small subunit-dependent GTPase A"/>
    <property type="match status" value="1"/>
</dbReference>
<dbReference type="GO" id="GO:0005525">
    <property type="term" value="F:GTP binding"/>
    <property type="evidence" value="ECO:0007669"/>
    <property type="project" value="UniProtKB-UniRule"/>
</dbReference>
<keyword evidence="4" id="KW-0378">Hydrolase</keyword>
<dbReference type="Pfam" id="PF03193">
    <property type="entry name" value="RsgA_GTPase"/>
    <property type="match status" value="1"/>
</dbReference>
<dbReference type="CDD" id="cd01854">
    <property type="entry name" value="YjeQ_EngC"/>
    <property type="match status" value="1"/>
</dbReference>
<dbReference type="STRING" id="734.B0187_08840"/>
<feature type="binding site" evidence="4">
    <location>
        <begin position="210"/>
        <end position="218"/>
    </location>
    <ligand>
        <name>GTP</name>
        <dbReference type="ChEBI" id="CHEBI:37565"/>
    </ligand>
</feature>
<evidence type="ECO:0000256" key="1">
    <source>
        <dbReference type="ARBA" id="ARBA00022730"/>
    </source>
</evidence>
<reference evidence="8 9" key="1">
    <citation type="submission" date="2017-02" db="EMBL/GenBank/DDBJ databases">
        <title>Draft genome sequence of Haemophilus paracuniculus CCUG 43573 type strain.</title>
        <authorList>
            <person name="Engstrom-Jakobsson H."/>
            <person name="Salva-Serra F."/>
            <person name="Thorell K."/>
            <person name="Gonzales-Siles L."/>
            <person name="Karlsson R."/>
            <person name="Boulund F."/>
            <person name="Engstrand L."/>
            <person name="Kristiansson E."/>
            <person name="Moore E."/>
        </authorList>
    </citation>
    <scope>NUCLEOTIDE SEQUENCE [LARGE SCALE GENOMIC DNA]</scope>
    <source>
        <strain evidence="8 9">CCUG 43573</strain>
    </source>
</reference>
<dbReference type="PANTHER" id="PTHR32120">
    <property type="entry name" value="SMALL RIBOSOMAL SUBUNIT BIOGENESIS GTPASE RSGA"/>
    <property type="match status" value="1"/>
</dbReference>
<evidence type="ECO:0000256" key="3">
    <source>
        <dbReference type="ARBA" id="ARBA00023134"/>
    </source>
</evidence>
<dbReference type="PROSITE" id="PS51721">
    <property type="entry name" value="G_CP"/>
    <property type="match status" value="1"/>
</dbReference>
<keyword evidence="4" id="KW-0694">RNA-binding</keyword>
<evidence type="ECO:0000256" key="4">
    <source>
        <dbReference type="HAMAP-Rule" id="MF_01820"/>
    </source>
</evidence>
<keyword evidence="4" id="KW-0690">Ribosome biogenesis</keyword>
<keyword evidence="4" id="KW-0862">Zinc</keyword>
<dbReference type="InterPro" id="IPR010914">
    <property type="entry name" value="RsgA_GTPase_dom"/>
</dbReference>
<dbReference type="GO" id="GO:0005737">
    <property type="term" value="C:cytoplasm"/>
    <property type="evidence" value="ECO:0007669"/>
    <property type="project" value="UniProtKB-SubCell"/>
</dbReference>
<comment type="cofactor">
    <cofactor evidence="4">
        <name>Zn(2+)</name>
        <dbReference type="ChEBI" id="CHEBI:29105"/>
    </cofactor>
    <text evidence="4">Binds 1 zinc ion per subunit.</text>
</comment>
<sequence length="345" mass="38959">MSKRRLTQNQQRRIHSNHHKKISKADFEWQDEMLGEVQQGVVVTRHAKHADVETASGEIFRCNLRRTLKNVVVGDLVSWRLGSEQLQGISGVIEAIHPRQNELTRPDYYDGIKVMAANIDQIIIVSAVIPQLSLNIIDRYLVICETANIPALIVLNKIDLLNQAERAEVEKQLEIYRKIGYQTLCLSADTGENMDALHRYLAQGTSIFVGQSGVGKSSLINQLLPEVNALTGAVSDTSGLGQHTTTASRLYHLPQGGNLIDSPGIREFGLWHLEPEQITLGYREFADFLGTCKFRDCKHKDDPQCAIREAVEAGKIDPTRFENYHRLIESRQESKSQRHFRTLDI</sequence>
<comment type="caution">
    <text evidence="8">The sequence shown here is derived from an EMBL/GenBank/DDBJ whole genome shotgun (WGS) entry which is preliminary data.</text>
</comment>
<evidence type="ECO:0000256" key="5">
    <source>
        <dbReference type="SAM" id="MobiDB-lite"/>
    </source>
</evidence>
<feature type="domain" description="EngC GTPase" evidence="6">
    <location>
        <begin position="117"/>
        <end position="266"/>
    </location>
</feature>
<dbReference type="GO" id="GO:0003924">
    <property type="term" value="F:GTPase activity"/>
    <property type="evidence" value="ECO:0007669"/>
    <property type="project" value="UniProtKB-UniRule"/>
</dbReference>
<feature type="binding site" evidence="4">
    <location>
        <position position="305"/>
    </location>
    <ligand>
        <name>Zn(2+)</name>
        <dbReference type="ChEBI" id="CHEBI:29105"/>
    </ligand>
</feature>
<dbReference type="PANTHER" id="PTHR32120:SF11">
    <property type="entry name" value="SMALL RIBOSOMAL SUBUNIT BIOGENESIS GTPASE RSGA 1, MITOCHONDRIAL-RELATED"/>
    <property type="match status" value="1"/>
</dbReference>
<evidence type="ECO:0000259" key="6">
    <source>
        <dbReference type="PROSITE" id="PS50936"/>
    </source>
</evidence>
<dbReference type="HAMAP" id="MF_01820">
    <property type="entry name" value="GTPase_RsgA"/>
    <property type="match status" value="1"/>
</dbReference>
<evidence type="ECO:0000256" key="2">
    <source>
        <dbReference type="ARBA" id="ARBA00022741"/>
    </source>
</evidence>
<dbReference type="SUPFAM" id="SSF52540">
    <property type="entry name" value="P-loop containing nucleoside triphosphate hydrolases"/>
    <property type="match status" value="1"/>
</dbReference>
<dbReference type="RefSeq" id="WP_078237530.1">
    <property type="nucleotide sequence ID" value="NZ_MUYA01000013.1"/>
</dbReference>
<feature type="binding site" evidence="4">
    <location>
        <position position="297"/>
    </location>
    <ligand>
        <name>Zn(2+)</name>
        <dbReference type="ChEBI" id="CHEBI:29105"/>
    </ligand>
</feature>
<dbReference type="Gene3D" id="3.40.50.300">
    <property type="entry name" value="P-loop containing nucleotide triphosphate hydrolases"/>
    <property type="match status" value="1"/>
</dbReference>
<dbReference type="GO" id="GO:0042274">
    <property type="term" value="P:ribosomal small subunit biogenesis"/>
    <property type="evidence" value="ECO:0007669"/>
    <property type="project" value="UniProtKB-UniRule"/>
</dbReference>
<dbReference type="Proteomes" id="UP000190867">
    <property type="component" value="Unassembled WGS sequence"/>
</dbReference>
<evidence type="ECO:0000313" key="8">
    <source>
        <dbReference type="EMBL" id="OOR98402.1"/>
    </source>
</evidence>
<feature type="binding site" evidence="4">
    <location>
        <begin position="156"/>
        <end position="159"/>
    </location>
    <ligand>
        <name>GTP</name>
        <dbReference type="ChEBI" id="CHEBI:37565"/>
    </ligand>
</feature>
<dbReference type="OrthoDB" id="9809485at2"/>
<organism evidence="8 9">
    <name type="scientific">Haemophilus paracuniculus</name>
    <dbReference type="NCBI Taxonomy" id="734"/>
    <lineage>
        <taxon>Bacteria</taxon>
        <taxon>Pseudomonadati</taxon>
        <taxon>Pseudomonadota</taxon>
        <taxon>Gammaproteobacteria</taxon>
        <taxon>Pasteurellales</taxon>
        <taxon>Pasteurellaceae</taxon>
        <taxon>Haemophilus</taxon>
    </lineage>
</organism>
<comment type="function">
    <text evidence="4">One of several proteins that assist in the late maturation steps of the functional core of the 30S ribosomal subunit. Helps release RbfA from mature subunits. May play a role in the assembly of ribosomal proteins into the subunit. Circularly permuted GTPase that catalyzes slow GTP hydrolysis, GTPase activity is stimulated by the 30S ribosomal subunit.</text>
</comment>
<protein>
    <recommendedName>
        <fullName evidence="4">Small ribosomal subunit biogenesis GTPase RsgA</fullName>
        <ecNumber evidence="4">3.6.1.-</ecNumber>
    </recommendedName>
</protein>
<feature type="region of interest" description="Disordered" evidence="5">
    <location>
        <begin position="1"/>
        <end position="21"/>
    </location>
</feature>
<feature type="domain" description="CP-type G" evidence="7">
    <location>
        <begin position="100"/>
        <end position="268"/>
    </location>
</feature>
<feature type="binding site" evidence="4">
    <location>
        <position position="299"/>
    </location>
    <ligand>
        <name>Zn(2+)</name>
        <dbReference type="ChEBI" id="CHEBI:29105"/>
    </ligand>
</feature>
<dbReference type="NCBIfam" id="NF008931">
    <property type="entry name" value="PRK12288.1"/>
    <property type="match status" value="1"/>
</dbReference>
<dbReference type="EC" id="3.6.1.-" evidence="4"/>
<comment type="subunit">
    <text evidence="4">Monomer. Associates with 30S ribosomal subunit, binds 16S rRNA.</text>
</comment>
<name>A0A1T0AQG7_9PAST</name>
<dbReference type="GO" id="GO:0046872">
    <property type="term" value="F:metal ion binding"/>
    <property type="evidence" value="ECO:0007669"/>
    <property type="project" value="UniProtKB-KW"/>
</dbReference>
<dbReference type="InterPro" id="IPR027417">
    <property type="entry name" value="P-loop_NTPase"/>
</dbReference>
<dbReference type="InterPro" id="IPR030378">
    <property type="entry name" value="G_CP_dom"/>
</dbReference>
<dbReference type="InterPro" id="IPR004881">
    <property type="entry name" value="Ribosome_biogen_GTPase_RsgA"/>
</dbReference>
<dbReference type="GO" id="GO:0019843">
    <property type="term" value="F:rRNA binding"/>
    <property type="evidence" value="ECO:0007669"/>
    <property type="project" value="UniProtKB-KW"/>
</dbReference>
<dbReference type="InterPro" id="IPR012340">
    <property type="entry name" value="NA-bd_OB-fold"/>
</dbReference>
<evidence type="ECO:0000313" key="9">
    <source>
        <dbReference type="Proteomes" id="UP000190867"/>
    </source>
</evidence>
<dbReference type="Gene3D" id="2.40.50.140">
    <property type="entry name" value="Nucleic acid-binding proteins"/>
    <property type="match status" value="1"/>
</dbReference>
<keyword evidence="4" id="KW-0479">Metal-binding</keyword>
<evidence type="ECO:0000259" key="7">
    <source>
        <dbReference type="PROSITE" id="PS51721"/>
    </source>
</evidence>
<proteinExistence type="inferred from homology"/>
<keyword evidence="2 4" id="KW-0547">Nucleotide-binding</keyword>
<comment type="similarity">
    <text evidence="4">Belongs to the TRAFAC class YlqF/YawG GTPase family. RsgA subfamily.</text>
</comment>
<dbReference type="AlphaFoldDB" id="A0A1T0AQG7"/>
<keyword evidence="3 4" id="KW-0342">GTP-binding</keyword>
<keyword evidence="4" id="KW-0963">Cytoplasm</keyword>
<comment type="subcellular location">
    <subcellularLocation>
        <location evidence="4">Cytoplasm</location>
    </subcellularLocation>
</comment>
<keyword evidence="9" id="KW-1185">Reference proteome</keyword>
<dbReference type="Gene3D" id="1.10.40.50">
    <property type="entry name" value="Probable gtpase engc, domain 3"/>
    <property type="match status" value="1"/>
</dbReference>
<feature type="binding site" evidence="4">
    <location>
        <position position="292"/>
    </location>
    <ligand>
        <name>Zn(2+)</name>
        <dbReference type="ChEBI" id="CHEBI:29105"/>
    </ligand>
</feature>
<keyword evidence="1 4" id="KW-0699">rRNA-binding</keyword>